<evidence type="ECO:0000313" key="3">
    <source>
        <dbReference type="Proteomes" id="UP000054735"/>
    </source>
</evidence>
<reference evidence="2 4" key="2">
    <citation type="submission" date="2018-06" db="EMBL/GenBank/DDBJ databases">
        <authorList>
            <consortium name="Pathogen Informatics"/>
            <person name="Doyle S."/>
        </authorList>
    </citation>
    <scope>NUCLEOTIDE SEQUENCE [LARGE SCALE GENOMIC DNA]</scope>
    <source>
        <strain evidence="2 4">NCTC12437</strain>
    </source>
</reference>
<organism evidence="2 4">
    <name type="scientific">Legionella birminghamensis</name>
    <dbReference type="NCBI Taxonomy" id="28083"/>
    <lineage>
        <taxon>Bacteria</taxon>
        <taxon>Pseudomonadati</taxon>
        <taxon>Pseudomonadota</taxon>
        <taxon>Gammaproteobacteria</taxon>
        <taxon>Legionellales</taxon>
        <taxon>Legionellaceae</taxon>
        <taxon>Legionella</taxon>
    </lineage>
</organism>
<proteinExistence type="predicted"/>
<evidence type="ECO:0000313" key="2">
    <source>
        <dbReference type="EMBL" id="STX32142.1"/>
    </source>
</evidence>
<reference evidence="1 3" key="1">
    <citation type="submission" date="2015-11" db="EMBL/GenBank/DDBJ databases">
        <title>Genomic analysis of 38 Legionella species identifies large and diverse effector repertoires.</title>
        <authorList>
            <person name="Burstein D."/>
            <person name="Amaro F."/>
            <person name="Zusman T."/>
            <person name="Lifshitz Z."/>
            <person name="Cohen O."/>
            <person name="Gilbert J.A."/>
            <person name="Pupko T."/>
            <person name="Shuman H.A."/>
            <person name="Segal G."/>
        </authorList>
    </citation>
    <scope>NUCLEOTIDE SEQUENCE [LARGE SCALE GENOMIC DNA]</scope>
    <source>
        <strain evidence="1 3">CDC#1407-AL-14</strain>
    </source>
</reference>
<accession>A0A378IBI2</accession>
<dbReference type="RefSeq" id="WP_058523394.1">
    <property type="nucleotide sequence ID" value="NZ_CAAAHV010000046.1"/>
</dbReference>
<dbReference type="Proteomes" id="UP000255066">
    <property type="component" value="Unassembled WGS sequence"/>
</dbReference>
<dbReference type="STRING" id="28083.Lbir_1324"/>
<name>A0A378IBI2_9GAMM</name>
<evidence type="ECO:0000313" key="4">
    <source>
        <dbReference type="Proteomes" id="UP000255066"/>
    </source>
</evidence>
<dbReference type="EMBL" id="LNXT01000015">
    <property type="protein sequence ID" value="KTC72549.1"/>
    <property type="molecule type" value="Genomic_DNA"/>
</dbReference>
<protein>
    <submittedName>
        <fullName evidence="2">Uncharacterized protein</fullName>
    </submittedName>
</protein>
<dbReference type="Proteomes" id="UP000054735">
    <property type="component" value="Unassembled WGS sequence"/>
</dbReference>
<evidence type="ECO:0000313" key="1">
    <source>
        <dbReference type="EMBL" id="KTC72549.1"/>
    </source>
</evidence>
<gene>
    <name evidence="1" type="ORF">Lbir_1324</name>
    <name evidence="2" type="ORF">NCTC12437_01921</name>
</gene>
<dbReference type="OrthoDB" id="5653237at2"/>
<sequence>MLTAKLLKKLVSGYINKPMVFPSHIPPAIKKIMEQESAFSYKHLQSIAGWMAEGSSDKAKHSIRVFLKERWLFIKKTGWAYPRYPFLPINQLCLQIAEQIAGEDEAICQVLMPGIKQIGRIPASTGSLKKETEDNGHFPVHNYILAKKEGMLLPIESIYIDAVADTNCLFSDFQDNSLKLRYSVQSEDLWNIRQAAGESSNRLMDKLFQVHKQQHDNGSLGFAIKNLAQHILERSNLDAGIIDTIAEVKLELVTEPIREFYAIWRALPKEIKNELFLMREGGCQSPGYPLPLYFFRLFASVPDCPLEEEEWAALQKSQLTECAVRIAHTLNKFLSDYGLDDNCVLGTSQRESKAQIKNSLLDLLENTLNAIKRRGPVFEIETPLILSELITFMRAVGTSVDKIAEFASPCVYSFQDLATLTMIPDLLDAAIPHISPRADGFEKTNPIYLAALTEDQQKKFITERLLKKMSTEIETRLSFHNVGYPLKPALRDRLNKILIAKLKDEVHCLADLKAIAQRFSGGGPILGLLRALKNDLDQYFDNDIEEALSFYAELRYNCQRFLNNWLLKFCYQKITPDNFETHFLRIPNIVMSGLLVKWSENTGSFADYLKLLDKWSRCPRLLPELNASNKKKLRAWVTSETLLEQLIQKMPASDKGATILWFRERISSRVFLYRYWSFIPENLQTDFLLAVNLKLIITNVDELKLVLALLDTKGKKARILAQFQPADLKCTPEYLAKLQKSFAVDNQDIIDEITSLKSRCQNRDNYPWGLTELDTLKRNLIESDSRDASFILVWRLHAWISQAHMNYQFDPLIYRVLSRIISQESTRISYGLERSGSSLNGKAQAIAELKQALNGSYITPFPNYNRYRLNNLLKSIDTETSPRQLLRLLETAEQDLDYVKSSRVLKFIKKSEIEFIETEIIMFTQKIYTTTGDRDFLNKLVLLYNKYGHVAVESPPANYPQDNKGLIPLPYVSNRHIHTANTLLRAIEKEKSDLYPLLERLFKQLYLIKADLAKSCDINHEKQCLAEQIRSKRALTKALIEPKRIKTPKNMETTITATQIEEKVYEEMKMLGLKQLLRNYPSKKPYRPEPSETMITTSNTLQLTANSATIAKDDKLHLECLFSTQEEEAQSLFANSYQSFFKRKQLNITKTRGSTAVIKHLNKKSM</sequence>
<dbReference type="AlphaFoldDB" id="A0A378IBI2"/>
<dbReference type="EMBL" id="UGNW01000001">
    <property type="protein sequence ID" value="STX32142.1"/>
    <property type="molecule type" value="Genomic_DNA"/>
</dbReference>
<keyword evidence="3" id="KW-1185">Reference proteome</keyword>